<comment type="caution">
    <text evidence="1">The sequence shown here is derived from an EMBL/GenBank/DDBJ whole genome shotgun (WGS) entry which is preliminary data.</text>
</comment>
<gene>
    <name evidence="1" type="ORF">M9H77_32906</name>
</gene>
<evidence type="ECO:0000313" key="1">
    <source>
        <dbReference type="EMBL" id="KAI5655719.1"/>
    </source>
</evidence>
<dbReference type="Proteomes" id="UP001060085">
    <property type="component" value="Linkage Group LG07"/>
</dbReference>
<accession>A0ACC0A4I9</accession>
<dbReference type="EMBL" id="CM044707">
    <property type="protein sequence ID" value="KAI5655719.1"/>
    <property type="molecule type" value="Genomic_DNA"/>
</dbReference>
<sequence>MASKCSRILNRSSISSLKSAFKKSASSPTSPSASRSVPTSSFSQFSKPSSAPVRRFSLMRTPSELGCVQSMLPLHSAVATARMTSRLSSASRSCRALSQGTLCRTSPDL</sequence>
<reference evidence="2" key="1">
    <citation type="journal article" date="2023" name="Nat. Plants">
        <title>Single-cell RNA sequencing provides a high-resolution roadmap for understanding the multicellular compartmentation of specialized metabolism.</title>
        <authorList>
            <person name="Sun S."/>
            <person name="Shen X."/>
            <person name="Li Y."/>
            <person name="Li Y."/>
            <person name="Wang S."/>
            <person name="Li R."/>
            <person name="Zhang H."/>
            <person name="Shen G."/>
            <person name="Guo B."/>
            <person name="Wei J."/>
            <person name="Xu J."/>
            <person name="St-Pierre B."/>
            <person name="Chen S."/>
            <person name="Sun C."/>
        </authorList>
    </citation>
    <scope>NUCLEOTIDE SEQUENCE [LARGE SCALE GENOMIC DNA]</scope>
</reference>
<keyword evidence="2" id="KW-1185">Reference proteome</keyword>
<proteinExistence type="predicted"/>
<evidence type="ECO:0000313" key="2">
    <source>
        <dbReference type="Proteomes" id="UP001060085"/>
    </source>
</evidence>
<organism evidence="1 2">
    <name type="scientific">Catharanthus roseus</name>
    <name type="common">Madagascar periwinkle</name>
    <name type="synonym">Vinca rosea</name>
    <dbReference type="NCBI Taxonomy" id="4058"/>
    <lineage>
        <taxon>Eukaryota</taxon>
        <taxon>Viridiplantae</taxon>
        <taxon>Streptophyta</taxon>
        <taxon>Embryophyta</taxon>
        <taxon>Tracheophyta</taxon>
        <taxon>Spermatophyta</taxon>
        <taxon>Magnoliopsida</taxon>
        <taxon>eudicotyledons</taxon>
        <taxon>Gunneridae</taxon>
        <taxon>Pentapetalae</taxon>
        <taxon>asterids</taxon>
        <taxon>lamiids</taxon>
        <taxon>Gentianales</taxon>
        <taxon>Apocynaceae</taxon>
        <taxon>Rauvolfioideae</taxon>
        <taxon>Vinceae</taxon>
        <taxon>Catharanthinae</taxon>
        <taxon>Catharanthus</taxon>
    </lineage>
</organism>
<name>A0ACC0A4I9_CATRO</name>
<protein>
    <submittedName>
        <fullName evidence="1">Uncharacterized protein</fullName>
    </submittedName>
</protein>